<dbReference type="GO" id="GO:0008233">
    <property type="term" value="F:peptidase activity"/>
    <property type="evidence" value="ECO:0007669"/>
    <property type="project" value="UniProtKB-KW"/>
</dbReference>
<evidence type="ECO:0000256" key="7">
    <source>
        <dbReference type="ARBA" id="ARBA00022801"/>
    </source>
</evidence>
<dbReference type="InParanoid" id="U2FRL5"/>
<evidence type="ECO:0000256" key="1">
    <source>
        <dbReference type="ARBA" id="ARBA00004651"/>
    </source>
</evidence>
<organism evidence="11 12">
    <name type="scientific">Haloplasma contractile SSD-17B</name>
    <dbReference type="NCBI Taxonomy" id="1033810"/>
    <lineage>
        <taxon>Bacteria</taxon>
        <taxon>Bacillati</taxon>
        <taxon>Mycoplasmatota</taxon>
        <taxon>Mollicutes</taxon>
        <taxon>Haloplasmatales</taxon>
        <taxon>Haloplasmataceae</taxon>
        <taxon>Haloplasma</taxon>
    </lineage>
</organism>
<evidence type="ECO:0000256" key="5">
    <source>
        <dbReference type="ARBA" id="ARBA00022670"/>
    </source>
</evidence>
<feature type="transmembrane region" description="Helical" evidence="10">
    <location>
        <begin position="6"/>
        <end position="27"/>
    </location>
</feature>
<feature type="transmembrane region" description="Helical" evidence="10">
    <location>
        <begin position="39"/>
        <end position="59"/>
    </location>
</feature>
<comment type="caution">
    <text evidence="11">The sequence shown here is derived from an EMBL/GenBank/DDBJ whole genome shotgun (WGS) entry which is preliminary data.</text>
</comment>
<comment type="similarity">
    <text evidence="2">Belongs to the protease PrsW family.</text>
</comment>
<proteinExistence type="inferred from homology"/>
<evidence type="ECO:0000256" key="4">
    <source>
        <dbReference type="ARBA" id="ARBA00022475"/>
    </source>
</evidence>
<gene>
    <name evidence="11" type="ORF">HLPCO_000270</name>
</gene>
<dbReference type="STRING" id="1033810.HLPCO_000270"/>
<feature type="transmembrane region" description="Helical" evidence="10">
    <location>
        <begin position="65"/>
        <end position="86"/>
    </location>
</feature>
<dbReference type="PANTHER" id="PTHR36844">
    <property type="entry name" value="PROTEASE PRSW"/>
    <property type="match status" value="1"/>
</dbReference>
<evidence type="ECO:0000256" key="10">
    <source>
        <dbReference type="SAM" id="Phobius"/>
    </source>
</evidence>
<dbReference type="EMBL" id="AFNU02000001">
    <property type="protein sequence ID" value="ERJ13604.1"/>
    <property type="molecule type" value="Genomic_DNA"/>
</dbReference>
<dbReference type="Proteomes" id="UP000005707">
    <property type="component" value="Unassembled WGS sequence"/>
</dbReference>
<sequence length="229" mass="26792">MIDRFSLDLVAVAVIPVITILLIFYYIDRHEKEPIGLLLKLFLFGMLISGPILFLEIMLDYFNRFTGVVSYFYTAFIVAGFSEEFFKRSVVIKLAFNNKHFNERFDGIIYSVFVSLGFALVENVLYVIFGYQSYQVGISRAFLSVPSHMLFAVTMGYYLSLSKYSTNERKKMNYYRQSLIAPILLHGAFNFIIAIQAFVFMPIFLIFLVYLWYINILRINKLKHVKEEE</sequence>
<feature type="transmembrane region" description="Helical" evidence="10">
    <location>
        <begin position="141"/>
        <end position="159"/>
    </location>
</feature>
<keyword evidence="7" id="KW-0378">Hydrolase</keyword>
<reference evidence="11 12" key="2">
    <citation type="journal article" date="2013" name="PLoS ONE">
        <title>INDIGO - INtegrated Data Warehouse of MIcrobial GenOmes with Examples from the Red Sea Extremophiles.</title>
        <authorList>
            <person name="Alam I."/>
            <person name="Antunes A."/>
            <person name="Kamau A.A."/>
            <person name="Ba Alawi W."/>
            <person name="Kalkatawi M."/>
            <person name="Stingl U."/>
            <person name="Bajic V.B."/>
        </authorList>
    </citation>
    <scope>NUCLEOTIDE SEQUENCE [LARGE SCALE GENOMIC DNA]</scope>
    <source>
        <strain evidence="11 12">SSD-17B</strain>
    </source>
</reference>
<dbReference type="PANTHER" id="PTHR36844:SF1">
    <property type="entry name" value="PROTEASE PRSW"/>
    <property type="match status" value="1"/>
</dbReference>
<dbReference type="OrthoDB" id="9785431at2"/>
<evidence type="ECO:0000256" key="6">
    <source>
        <dbReference type="ARBA" id="ARBA00022692"/>
    </source>
</evidence>
<comment type="subcellular location">
    <subcellularLocation>
        <location evidence="1">Cell membrane</location>
        <topology evidence="1">Multi-pass membrane protein</topology>
    </subcellularLocation>
</comment>
<keyword evidence="8 10" id="KW-1133">Transmembrane helix</keyword>
<keyword evidence="9 10" id="KW-0472">Membrane</keyword>
<accession>U2FRL5</accession>
<keyword evidence="4" id="KW-1003">Cell membrane</keyword>
<evidence type="ECO:0000256" key="8">
    <source>
        <dbReference type="ARBA" id="ARBA00022989"/>
    </source>
</evidence>
<keyword evidence="6 10" id="KW-0812">Transmembrane</keyword>
<name>U2FRL5_9MOLU</name>
<feature type="transmembrane region" description="Helical" evidence="10">
    <location>
        <begin position="107"/>
        <end position="129"/>
    </location>
</feature>
<dbReference type="PIRSF" id="PIRSF016933">
    <property type="entry name" value="PrsW"/>
    <property type="match status" value="1"/>
</dbReference>
<reference evidence="11 12" key="1">
    <citation type="journal article" date="2011" name="J. Bacteriol.">
        <title>Genome sequence of Haloplasma contractile, an unusual contractile bacterium from a deep-sea anoxic brine lake.</title>
        <authorList>
            <person name="Antunes A."/>
            <person name="Alam I."/>
            <person name="El Dorry H."/>
            <person name="Siam R."/>
            <person name="Robertson A."/>
            <person name="Bajic V.B."/>
            <person name="Stingl U."/>
        </authorList>
    </citation>
    <scope>NUCLEOTIDE SEQUENCE [LARGE SCALE GENOMIC DNA]</scope>
    <source>
        <strain evidence="11 12">SSD-17B</strain>
    </source>
</reference>
<feature type="transmembrane region" description="Helical" evidence="10">
    <location>
        <begin position="180"/>
        <end position="213"/>
    </location>
</feature>
<evidence type="ECO:0000256" key="9">
    <source>
        <dbReference type="ARBA" id="ARBA00023136"/>
    </source>
</evidence>
<dbReference type="InterPro" id="IPR026898">
    <property type="entry name" value="PrsW"/>
</dbReference>
<dbReference type="AlphaFoldDB" id="U2FRL5"/>
<dbReference type="InterPro" id="IPR023596">
    <property type="entry name" value="Peptidase_PrsW_arch/bac"/>
</dbReference>
<keyword evidence="12" id="KW-1185">Reference proteome</keyword>
<dbReference type="eggNOG" id="COG2339">
    <property type="taxonomic scope" value="Bacteria"/>
</dbReference>
<dbReference type="GO" id="GO:0005886">
    <property type="term" value="C:plasma membrane"/>
    <property type="evidence" value="ECO:0007669"/>
    <property type="project" value="UniProtKB-SubCell"/>
</dbReference>
<dbReference type="GO" id="GO:0006508">
    <property type="term" value="P:proteolysis"/>
    <property type="evidence" value="ECO:0007669"/>
    <property type="project" value="UniProtKB-KW"/>
</dbReference>
<evidence type="ECO:0000256" key="3">
    <source>
        <dbReference type="ARBA" id="ARBA00018997"/>
    </source>
</evidence>
<evidence type="ECO:0000313" key="12">
    <source>
        <dbReference type="Proteomes" id="UP000005707"/>
    </source>
</evidence>
<protein>
    <recommendedName>
        <fullName evidence="3">Protease PrsW</fullName>
    </recommendedName>
</protein>
<dbReference type="RefSeq" id="WP_008826292.1">
    <property type="nucleotide sequence ID" value="NZ_AFNU02000001.1"/>
</dbReference>
<evidence type="ECO:0000313" key="11">
    <source>
        <dbReference type="EMBL" id="ERJ13604.1"/>
    </source>
</evidence>
<dbReference type="FunCoup" id="U2FRL5">
    <property type="interactions" value="1"/>
</dbReference>
<dbReference type="Pfam" id="PF13367">
    <property type="entry name" value="PrsW-protease"/>
    <property type="match status" value="1"/>
</dbReference>
<keyword evidence="5" id="KW-0645">Protease</keyword>
<evidence type="ECO:0000256" key="2">
    <source>
        <dbReference type="ARBA" id="ARBA00009165"/>
    </source>
</evidence>